<evidence type="ECO:0000313" key="3">
    <source>
        <dbReference type="Proteomes" id="UP001222770"/>
    </source>
</evidence>
<proteinExistence type="predicted"/>
<sequence length="269" mass="28740">MTRRLGLEFLGVFGLSPIDLVRLAAELDCQFIGTVPAPIEYNPENYLAWNLLADRSLRAELKAALGDTGVELLLGDGNAFLPGVDARESLAPHLDLYAELGVKRVNSISFEPSLERSCDQFAVFAEMATQRGLQPTIEFCPISVIGNLETGLAAVRHAGPHAKLLIDTMHFFRSGSSLSDLAETADLVGHIQLSDAPAVPAIADYLEEAMYERQVPGEGEAPLEAILAALPDVEAVGLEVPLRSLAEQGVGPVERMARCVAGARKVLGA</sequence>
<feature type="domain" description="Xylose isomerase-like TIM barrel" evidence="1">
    <location>
        <begin position="22"/>
        <end position="241"/>
    </location>
</feature>
<dbReference type="PANTHER" id="PTHR12110:SF48">
    <property type="entry name" value="BLL3656 PROTEIN"/>
    <property type="match status" value="1"/>
</dbReference>
<dbReference type="SUPFAM" id="SSF51658">
    <property type="entry name" value="Xylose isomerase-like"/>
    <property type="match status" value="1"/>
</dbReference>
<dbReference type="InterPro" id="IPR050312">
    <property type="entry name" value="IolE/XylAMocC-like"/>
</dbReference>
<keyword evidence="3" id="KW-1185">Reference proteome</keyword>
<dbReference type="PANTHER" id="PTHR12110">
    <property type="entry name" value="HYDROXYPYRUVATE ISOMERASE"/>
    <property type="match status" value="1"/>
</dbReference>
<gene>
    <name evidence="2" type="ORF">POM99_19415</name>
</gene>
<name>A0ABT6CN88_9SPHN</name>
<dbReference type="EMBL" id="JAROCY010000026">
    <property type="protein sequence ID" value="MDF8335381.1"/>
    <property type="molecule type" value="Genomic_DNA"/>
</dbReference>
<dbReference type="Gene3D" id="3.20.20.150">
    <property type="entry name" value="Divalent-metal-dependent TIM barrel enzymes"/>
    <property type="match status" value="1"/>
</dbReference>
<dbReference type="RefSeq" id="WP_277280344.1">
    <property type="nucleotide sequence ID" value="NZ_JAROCY010000026.1"/>
</dbReference>
<comment type="caution">
    <text evidence="2">The sequence shown here is derived from an EMBL/GenBank/DDBJ whole genome shotgun (WGS) entry which is preliminary data.</text>
</comment>
<accession>A0ABT6CN88</accession>
<dbReference type="Pfam" id="PF01261">
    <property type="entry name" value="AP_endonuc_2"/>
    <property type="match status" value="1"/>
</dbReference>
<dbReference type="InterPro" id="IPR013022">
    <property type="entry name" value="Xyl_isomerase-like_TIM-brl"/>
</dbReference>
<reference evidence="2 3" key="1">
    <citation type="submission" date="2023-03" db="EMBL/GenBank/DDBJ databases">
        <title>Novosphingobium cyanobacteriorum sp. nov., isolated from a eutrophic reservoir during the Microcystis bloom period.</title>
        <authorList>
            <person name="Kang M."/>
            <person name="Le V."/>
            <person name="Ko S.-R."/>
            <person name="Lee S.-A."/>
            <person name="Ahn C.-Y."/>
        </authorList>
    </citation>
    <scope>NUCLEOTIDE SEQUENCE [LARGE SCALE GENOMIC DNA]</scope>
    <source>
        <strain evidence="2 3">HBC54</strain>
    </source>
</reference>
<evidence type="ECO:0000313" key="2">
    <source>
        <dbReference type="EMBL" id="MDF8335381.1"/>
    </source>
</evidence>
<evidence type="ECO:0000259" key="1">
    <source>
        <dbReference type="Pfam" id="PF01261"/>
    </source>
</evidence>
<dbReference type="Proteomes" id="UP001222770">
    <property type="component" value="Unassembled WGS sequence"/>
</dbReference>
<dbReference type="InterPro" id="IPR036237">
    <property type="entry name" value="Xyl_isomerase-like_sf"/>
</dbReference>
<organism evidence="2 3">
    <name type="scientific">Novosphingobium cyanobacteriorum</name>
    <dbReference type="NCBI Taxonomy" id="3024215"/>
    <lineage>
        <taxon>Bacteria</taxon>
        <taxon>Pseudomonadati</taxon>
        <taxon>Pseudomonadota</taxon>
        <taxon>Alphaproteobacteria</taxon>
        <taxon>Sphingomonadales</taxon>
        <taxon>Sphingomonadaceae</taxon>
        <taxon>Novosphingobium</taxon>
    </lineage>
</organism>
<protein>
    <submittedName>
        <fullName evidence="2">TIM barrel protein</fullName>
    </submittedName>
</protein>